<protein>
    <submittedName>
        <fullName evidence="1">WYL domain containing protein</fullName>
    </submittedName>
</protein>
<name>A0A6J5QEE2_9CAUD</name>
<proteinExistence type="predicted"/>
<dbReference type="Pfam" id="PF10902">
    <property type="entry name" value="WYL_2"/>
    <property type="match status" value="1"/>
</dbReference>
<evidence type="ECO:0000313" key="1">
    <source>
        <dbReference type="EMBL" id="CAB4181902.1"/>
    </source>
</evidence>
<reference evidence="1" key="1">
    <citation type="submission" date="2020-05" db="EMBL/GenBank/DDBJ databases">
        <authorList>
            <person name="Chiriac C."/>
            <person name="Salcher M."/>
            <person name="Ghai R."/>
            <person name="Kavagutti S V."/>
        </authorList>
    </citation>
    <scope>NUCLEOTIDE SEQUENCE</scope>
</reference>
<dbReference type="EMBL" id="LR797022">
    <property type="protein sequence ID" value="CAB4181902.1"/>
    <property type="molecule type" value="Genomic_DNA"/>
</dbReference>
<sequence length="81" mass="9457">MQDLKLHTCKIHFTKVNGEKREMICTLMPENLPPQTNRAALDEAHTRPENQETIAVWDLQKNAWRSFRVDSVEYAEIVDGF</sequence>
<organism evidence="1">
    <name type="scientific">uncultured Caudovirales phage</name>
    <dbReference type="NCBI Taxonomy" id="2100421"/>
    <lineage>
        <taxon>Viruses</taxon>
        <taxon>Duplodnaviria</taxon>
        <taxon>Heunggongvirae</taxon>
        <taxon>Uroviricota</taxon>
        <taxon>Caudoviricetes</taxon>
        <taxon>Peduoviridae</taxon>
        <taxon>Maltschvirus</taxon>
        <taxon>Maltschvirus maltsch</taxon>
    </lineage>
</organism>
<gene>
    <name evidence="1" type="ORF">UFOVP1071_78</name>
</gene>
<accession>A0A6J5QEE2</accession>
<dbReference type="InterPro" id="IPR024401">
    <property type="entry name" value="WYL_prot"/>
</dbReference>